<keyword evidence="1" id="KW-0472">Membrane</keyword>
<dbReference type="Proteomes" id="UP000799118">
    <property type="component" value="Unassembled WGS sequence"/>
</dbReference>
<keyword evidence="5" id="KW-1185">Reference proteome</keyword>
<evidence type="ECO:0000259" key="2">
    <source>
        <dbReference type="Pfam" id="PF18718"/>
    </source>
</evidence>
<dbReference type="OrthoDB" id="3055037at2759"/>
<proteinExistence type="predicted"/>
<dbReference type="EMBL" id="ML769404">
    <property type="protein sequence ID" value="KAE9406193.1"/>
    <property type="molecule type" value="Genomic_DNA"/>
</dbReference>
<feature type="transmembrane region" description="Helical" evidence="1">
    <location>
        <begin position="12"/>
        <end position="30"/>
    </location>
</feature>
<keyword evidence="1" id="KW-0812">Transmembrane</keyword>
<protein>
    <recommendedName>
        <fullName evidence="6">CxC5 like cysteine cluster associated with KDZ domain-containing protein</fullName>
    </recommendedName>
</protein>
<feature type="domain" description="CxC5 like cysteine cluster associated with KDZ" evidence="2">
    <location>
        <begin position="108"/>
        <end position="217"/>
    </location>
</feature>
<dbReference type="Pfam" id="PF18718">
    <property type="entry name" value="CxC5"/>
    <property type="match status" value="1"/>
</dbReference>
<evidence type="ECO:0000256" key="1">
    <source>
        <dbReference type="SAM" id="Phobius"/>
    </source>
</evidence>
<evidence type="ECO:0008006" key="6">
    <source>
        <dbReference type="Google" id="ProtNLM"/>
    </source>
</evidence>
<feature type="domain" description="CxC6 like cysteine cluster associated with KDZ" evidence="3">
    <location>
        <begin position="322"/>
        <end position="387"/>
    </location>
</feature>
<keyword evidence="1" id="KW-1133">Transmembrane helix</keyword>
<sequence length="631" mass="72688">MLNTLREVSSDALAYFLSWIIALCLLTSRIKNNILLLYPSDYNPYDTPPILPKETKAFFGHACKMKEEDVEACWDVVKDVVWQGNEVIDQVTTDNALNKTFQQYGASIRSLFPPTFYCINSDCKYIICNTSRKLQTAVEHEAILYTSNLGPIPVRVHQFTCNGCGVVYHPDYYIQAIAGTTERQQIYYHHINNLPDVLQVSTHHFVETLLVRMWRIQHAYSFPQGFWPEPSSPPDWTVTANLRHEYVYDGFKALTLLEWHKKQFSPLIIRQMIDQARQFEEAMKGMNEEISKHGQPELDHWCNKCVRTIYKDGKVLEVFAVVCDGVTVGRPCCGEPHCKNPLVSTKDTFCQEHIAKDQTCRIKGCTNNVRVGAKTCNNPDHQAEEDHYNESGTAAFLLTQRLARARQADEVANKEWDAGGEDDDELDINDVNVEAEEGSSKKKKGKRFRAQFGRRRTHNEQLIIAPCGMVLARETFYFSEAISAVAKFFMDTFRGRCKPNHFIFDCNCILSKHVRCHSSDAIQAFFADVGLAVDVFHFNSKHTERDLWCGSECNPAKFPELMYWTDSGEEKWYFNTSIAEQTNVWFGHYQPIAREMGGVFYEFFLNTMIMLYNERKKKQLDTEGLNPMYFT</sequence>
<accession>A0A6A4I8M5</accession>
<name>A0A6A4I8M5_9AGAR</name>
<dbReference type="Pfam" id="PF18721">
    <property type="entry name" value="CxC6"/>
    <property type="match status" value="1"/>
</dbReference>
<evidence type="ECO:0000259" key="3">
    <source>
        <dbReference type="Pfam" id="PF18721"/>
    </source>
</evidence>
<dbReference type="InterPro" id="IPR041539">
    <property type="entry name" value="CxC5"/>
</dbReference>
<dbReference type="InterPro" id="IPR040898">
    <property type="entry name" value="CxC6"/>
</dbReference>
<organism evidence="4 5">
    <name type="scientific">Gymnopus androsaceus JB14</name>
    <dbReference type="NCBI Taxonomy" id="1447944"/>
    <lineage>
        <taxon>Eukaryota</taxon>
        <taxon>Fungi</taxon>
        <taxon>Dikarya</taxon>
        <taxon>Basidiomycota</taxon>
        <taxon>Agaricomycotina</taxon>
        <taxon>Agaricomycetes</taxon>
        <taxon>Agaricomycetidae</taxon>
        <taxon>Agaricales</taxon>
        <taxon>Marasmiineae</taxon>
        <taxon>Omphalotaceae</taxon>
        <taxon>Gymnopus</taxon>
    </lineage>
</organism>
<dbReference type="AlphaFoldDB" id="A0A6A4I8M5"/>
<evidence type="ECO:0000313" key="4">
    <source>
        <dbReference type="EMBL" id="KAE9406193.1"/>
    </source>
</evidence>
<evidence type="ECO:0000313" key="5">
    <source>
        <dbReference type="Proteomes" id="UP000799118"/>
    </source>
</evidence>
<gene>
    <name evidence="4" type="ORF">BT96DRAFT_987885</name>
</gene>
<reference evidence="4" key="1">
    <citation type="journal article" date="2019" name="Environ. Microbiol.">
        <title>Fungal ecological strategies reflected in gene transcription - a case study of two litter decomposers.</title>
        <authorList>
            <person name="Barbi F."/>
            <person name="Kohler A."/>
            <person name="Barry K."/>
            <person name="Baskaran P."/>
            <person name="Daum C."/>
            <person name="Fauchery L."/>
            <person name="Ihrmark K."/>
            <person name="Kuo A."/>
            <person name="LaButti K."/>
            <person name="Lipzen A."/>
            <person name="Morin E."/>
            <person name="Grigoriev I.V."/>
            <person name="Henrissat B."/>
            <person name="Lindahl B."/>
            <person name="Martin F."/>
        </authorList>
    </citation>
    <scope>NUCLEOTIDE SEQUENCE</scope>
    <source>
        <strain evidence="4">JB14</strain>
    </source>
</reference>